<protein>
    <submittedName>
        <fullName evidence="1">Uncharacterized protein</fullName>
    </submittedName>
</protein>
<proteinExistence type="predicted"/>
<evidence type="ECO:0000313" key="2">
    <source>
        <dbReference type="Proteomes" id="UP000324800"/>
    </source>
</evidence>
<dbReference type="AlphaFoldDB" id="A0A5J4UNF9"/>
<accession>A0A5J4UNF9</accession>
<dbReference type="EMBL" id="SNRW01014021">
    <property type="protein sequence ID" value="KAA6371947.1"/>
    <property type="molecule type" value="Genomic_DNA"/>
</dbReference>
<gene>
    <name evidence="1" type="ORF">EZS28_032526</name>
</gene>
<sequence length="962" mass="103211">MIGYDRSSSTFAIPLYYVYTIPEQYIYHVKNPSDSESFVNGSGDDNVGCGHYQWPCVTIEYGLEQSSIANNPYIIGIISGYKLRSQLMLNIDSQEIKMQNSIDDSNTDPAVNSILLIEDQGKLSISSGSVSFDKITFSISQNATAGYVITGESKSIQIIMNDCQMIMRSGSATIQSGLIELSKGSLSINGLDVNDISIQSKSMIKVNDGAGNVTLSSCSFKRLTRIGTNSKGGVIEAVIGSDNGLLRVSSTFEECKVSNNDGIGGAIYIKITSNILNKFDLSGTSYSGCDAKFGKSLFIDAYNLRTAVPIHTDQSQTKTKIGARDDISEKADLNNLMGYDNTGGIQSIEIPLYYVYTNVDMSVYHVSNSDSSPKGNDNFLCGYIDLPCLTMNEALSRNVNPNIKKVGIISGYQMKESISHSTSSLNILIQNSDDSSGNPTSSKSTLLIESEGKFLLNGGILSFINTILQINNIEREDYVITGLSVSSYISISNCCMTMTSGLTINKGFIELNSGSLSIVESQINDINISGQSVIKVNEGSVDVIISKSSFSKIQQSGTGNGAAINADIKSESKLIIKDGSSFSECQSVGSGGAIYAILKNVSNGGIFIEGTSKTSFSSCRSSDKGGCIYIDVGIGSEDKFKFDGASYSSDNEGIYGNNLFINAEDSLRSAVPINQGSKLGAGEDNYEKVNLNNMIGYDRSSSTFAIPLYYVYTIPEQYIYHVKNPNDPESFVNGSGDDNVGCGHYQWPCVTIEYGLEQSSIASSHYIIGIISGYKLRSQLMLNIDSQEIKMQNSIDDSNKDPAVNSILLIEDQGKLSISSGSVSFDKITFSISQNATAGYVITGESKSIQIIMNDCQMIMRSGSATIQSGLIELSKGSLSINGLDVNDISIQSKSMIKVNDGAGNVTLSSCSFKRLTRIGTNSKGGVIEAVIGSDNGLLRVSSTFEECKVSNNDGIGGAIYI</sequence>
<organism evidence="1 2">
    <name type="scientific">Streblomastix strix</name>
    <dbReference type="NCBI Taxonomy" id="222440"/>
    <lineage>
        <taxon>Eukaryota</taxon>
        <taxon>Metamonada</taxon>
        <taxon>Preaxostyla</taxon>
        <taxon>Oxymonadida</taxon>
        <taxon>Streblomastigidae</taxon>
        <taxon>Streblomastix</taxon>
    </lineage>
</organism>
<reference evidence="1 2" key="1">
    <citation type="submission" date="2019-03" db="EMBL/GenBank/DDBJ databases">
        <title>Single cell metagenomics reveals metabolic interactions within the superorganism composed of flagellate Streblomastix strix and complex community of Bacteroidetes bacteria on its surface.</title>
        <authorList>
            <person name="Treitli S.C."/>
            <person name="Kolisko M."/>
            <person name="Husnik F."/>
            <person name="Keeling P."/>
            <person name="Hampl V."/>
        </authorList>
    </citation>
    <scope>NUCLEOTIDE SEQUENCE [LARGE SCALE GENOMIC DNA]</scope>
    <source>
        <strain evidence="1">ST1C</strain>
    </source>
</reference>
<comment type="caution">
    <text evidence="1">The sequence shown here is derived from an EMBL/GenBank/DDBJ whole genome shotgun (WGS) entry which is preliminary data.</text>
</comment>
<feature type="non-terminal residue" evidence="1">
    <location>
        <position position="962"/>
    </location>
</feature>
<dbReference type="OrthoDB" id="10691692at2759"/>
<name>A0A5J4UNF9_9EUKA</name>
<dbReference type="Proteomes" id="UP000324800">
    <property type="component" value="Unassembled WGS sequence"/>
</dbReference>
<evidence type="ECO:0000313" key="1">
    <source>
        <dbReference type="EMBL" id="KAA6371947.1"/>
    </source>
</evidence>